<dbReference type="Proteomes" id="UP000186781">
    <property type="component" value="Unassembled WGS sequence"/>
</dbReference>
<proteinExistence type="predicted"/>
<dbReference type="Proteomes" id="UP000187035">
    <property type="component" value="Unassembled WGS sequence"/>
</dbReference>
<accession>A0A2I1KJF8</accession>
<dbReference type="InterPro" id="IPR008792">
    <property type="entry name" value="PQQD"/>
</dbReference>
<gene>
    <name evidence="1" type="ORF">BKH13_04850</name>
    <name evidence="2" type="ORF">BKH33_10045</name>
    <name evidence="3" type="ORF">OFA60_07965</name>
</gene>
<keyword evidence="4" id="KW-1185">Reference proteome</keyword>
<protein>
    <submittedName>
        <fullName evidence="3">Lasso peptide biosynthesis PqqD family chaperone</fullName>
    </submittedName>
</protein>
<evidence type="ECO:0000313" key="5">
    <source>
        <dbReference type="Proteomes" id="UP000187035"/>
    </source>
</evidence>
<dbReference type="RefSeq" id="WP_003780010.1">
    <property type="nucleotide sequence ID" value="NZ_CAURHQ010000038.1"/>
</dbReference>
<sequence length="87" mass="9800">MFNFLRRSKRPVLTSASTEYGHVVLDESRGQYWHLNDSALQILQSLRDGGDRKTTADLLVSHYGISPESARHDVDVACKELEEVGLL</sequence>
<evidence type="ECO:0000313" key="4">
    <source>
        <dbReference type="Proteomes" id="UP000186781"/>
    </source>
</evidence>
<dbReference type="Gene3D" id="1.10.10.1150">
    <property type="entry name" value="Coenzyme PQQ synthesis protein D (PqqD)"/>
    <property type="match status" value="1"/>
</dbReference>
<dbReference type="EMBL" id="MSKX01000016">
    <property type="protein sequence ID" value="OLO83758.1"/>
    <property type="molecule type" value="Genomic_DNA"/>
</dbReference>
<dbReference type="AlphaFoldDB" id="A0A2I1KJF8"/>
<reference evidence="3" key="2">
    <citation type="submission" date="2022-11" db="EMBL/GenBank/DDBJ databases">
        <title>Dental biofilm bacteria. Genome sequencing and assembly.</title>
        <authorList>
            <person name="Robertsson C."/>
        </authorList>
    </citation>
    <scope>NUCLEOTIDE SEQUENCE</scope>
    <source>
        <strain evidence="3">CW</strain>
    </source>
</reference>
<dbReference type="GeneID" id="97122376"/>
<evidence type="ECO:0000313" key="3">
    <source>
        <dbReference type="EMBL" id="WAL42012.1"/>
    </source>
</evidence>
<dbReference type="Pfam" id="PF05402">
    <property type="entry name" value="PqqD"/>
    <property type="match status" value="1"/>
</dbReference>
<evidence type="ECO:0000313" key="2">
    <source>
        <dbReference type="EMBL" id="OMG34287.1"/>
    </source>
</evidence>
<dbReference type="Proteomes" id="UP001163127">
    <property type="component" value="Chromosome"/>
</dbReference>
<dbReference type="EMBL" id="CP113787">
    <property type="protein sequence ID" value="WAL42012.1"/>
    <property type="molecule type" value="Genomic_DNA"/>
</dbReference>
<name>A0A2I1KJF8_ACTNA</name>
<dbReference type="EMBL" id="MSRR01000021">
    <property type="protein sequence ID" value="OMG34287.1"/>
    <property type="molecule type" value="Genomic_DNA"/>
</dbReference>
<dbReference type="InterPro" id="IPR041881">
    <property type="entry name" value="PqqD_sf"/>
</dbReference>
<organism evidence="2 5">
    <name type="scientific">Actinomyces naeslundii</name>
    <dbReference type="NCBI Taxonomy" id="1655"/>
    <lineage>
        <taxon>Bacteria</taxon>
        <taxon>Bacillati</taxon>
        <taxon>Actinomycetota</taxon>
        <taxon>Actinomycetes</taxon>
        <taxon>Actinomycetales</taxon>
        <taxon>Actinomycetaceae</taxon>
        <taxon>Actinomyces</taxon>
    </lineage>
</organism>
<reference evidence="4 5" key="1">
    <citation type="submission" date="2016-12" db="EMBL/GenBank/DDBJ databases">
        <title>Genomic comparison of strains in the 'Actinomyces naeslundii' group.</title>
        <authorList>
            <person name="Mughal S.R."/>
            <person name="Do T."/>
            <person name="Gilbert S.C."/>
            <person name="Witherden E.A."/>
            <person name="Didelot X."/>
            <person name="Beighton D."/>
        </authorList>
    </citation>
    <scope>NUCLEOTIDE SEQUENCE [LARGE SCALE GENOMIC DNA]</scope>
    <source>
        <strain evidence="2 5">NCTC 10301</strain>
        <strain evidence="1 4">WE6B-3</strain>
    </source>
</reference>
<dbReference type="NCBIfam" id="NF033530">
    <property type="entry name" value="lasso_PqqD_Strm"/>
    <property type="match status" value="1"/>
</dbReference>
<evidence type="ECO:0000313" key="1">
    <source>
        <dbReference type="EMBL" id="OLO83758.1"/>
    </source>
</evidence>